<sequence>MWNILSTRTMKSLAMGQHLPLRCMIFLVLLTNLNEGVLFRRSEAYRLPTTKDDTELGMDVNLANKRQKHSRNAAIDLPANEQNIMHDACFQKSFCLNVSKSVVASNDTITHKFI</sequence>
<reference evidence="1" key="2">
    <citation type="submission" date="2020-07" db="EMBL/GenBank/DDBJ databases">
        <authorList>
            <person name="Vera ALvarez R."/>
            <person name="Arias-Moreno D.M."/>
            <person name="Jimenez-Jacinto V."/>
            <person name="Jimenez-Bremont J.F."/>
            <person name="Swaminathan K."/>
            <person name="Moose S.P."/>
            <person name="Guerrero-Gonzalez M.L."/>
            <person name="Marino-Ramirez L."/>
            <person name="Landsman D."/>
            <person name="Rodriguez-Kessler M."/>
            <person name="Delgado-Sanchez P."/>
        </authorList>
    </citation>
    <scope>NUCLEOTIDE SEQUENCE</scope>
    <source>
        <tissue evidence="1">Cladode</tissue>
    </source>
</reference>
<dbReference type="AlphaFoldDB" id="A0A7C8Z5V5"/>
<accession>A0A7C8Z5V5</accession>
<reference evidence="1" key="1">
    <citation type="journal article" date="2013" name="J. Plant Res.">
        <title>Effect of fungi and light on seed germination of three Opuntia species from semiarid lands of central Mexico.</title>
        <authorList>
            <person name="Delgado-Sanchez P."/>
            <person name="Jimenez-Bremont J.F."/>
            <person name="Guerrero-Gonzalez Mde L."/>
            <person name="Flores J."/>
        </authorList>
    </citation>
    <scope>NUCLEOTIDE SEQUENCE</scope>
    <source>
        <tissue evidence="1">Cladode</tissue>
    </source>
</reference>
<evidence type="ECO:0000313" key="1">
    <source>
        <dbReference type="EMBL" id="MBA4634637.1"/>
    </source>
</evidence>
<name>A0A7C8Z5V5_OPUST</name>
<dbReference type="EMBL" id="GISG01091916">
    <property type="protein sequence ID" value="MBA4634637.1"/>
    <property type="molecule type" value="Transcribed_RNA"/>
</dbReference>
<proteinExistence type="predicted"/>
<organism evidence="1">
    <name type="scientific">Opuntia streptacantha</name>
    <name type="common">Prickly pear cactus</name>
    <name type="synonym">Opuntia cardona</name>
    <dbReference type="NCBI Taxonomy" id="393608"/>
    <lineage>
        <taxon>Eukaryota</taxon>
        <taxon>Viridiplantae</taxon>
        <taxon>Streptophyta</taxon>
        <taxon>Embryophyta</taxon>
        <taxon>Tracheophyta</taxon>
        <taxon>Spermatophyta</taxon>
        <taxon>Magnoliopsida</taxon>
        <taxon>eudicotyledons</taxon>
        <taxon>Gunneridae</taxon>
        <taxon>Pentapetalae</taxon>
        <taxon>Caryophyllales</taxon>
        <taxon>Cactineae</taxon>
        <taxon>Cactaceae</taxon>
        <taxon>Opuntioideae</taxon>
        <taxon>Opuntia</taxon>
    </lineage>
</organism>
<protein>
    <submittedName>
        <fullName evidence="1">Uncharacterized protein</fullName>
    </submittedName>
</protein>